<dbReference type="Proteomes" id="UP000630353">
    <property type="component" value="Unassembled WGS sequence"/>
</dbReference>
<dbReference type="PANTHER" id="PTHR44051">
    <property type="entry name" value="GLUTATHIONE S-TRANSFERASE-RELATED"/>
    <property type="match status" value="1"/>
</dbReference>
<dbReference type="Pfam" id="PF02798">
    <property type="entry name" value="GST_N"/>
    <property type="match status" value="1"/>
</dbReference>
<evidence type="ECO:0000313" key="3">
    <source>
        <dbReference type="EMBL" id="GHD54995.1"/>
    </source>
</evidence>
<dbReference type="InterPro" id="IPR036282">
    <property type="entry name" value="Glutathione-S-Trfase_C_sf"/>
</dbReference>
<dbReference type="SFLD" id="SFLDG00358">
    <property type="entry name" value="Main_(cytGST)"/>
    <property type="match status" value="1"/>
</dbReference>
<dbReference type="Pfam" id="PF13410">
    <property type="entry name" value="GST_C_2"/>
    <property type="match status" value="1"/>
</dbReference>
<dbReference type="PROSITE" id="PS50405">
    <property type="entry name" value="GST_CTER"/>
    <property type="match status" value="1"/>
</dbReference>
<feature type="domain" description="GST N-terminal" evidence="1">
    <location>
        <begin position="1"/>
        <end position="79"/>
    </location>
</feature>
<dbReference type="Gene3D" id="3.40.30.10">
    <property type="entry name" value="Glutaredoxin"/>
    <property type="match status" value="1"/>
</dbReference>
<reference evidence="3" key="2">
    <citation type="submission" date="2020-09" db="EMBL/GenBank/DDBJ databases">
        <authorList>
            <person name="Sun Q."/>
            <person name="Kim S."/>
        </authorList>
    </citation>
    <scope>NUCLEOTIDE SEQUENCE</scope>
    <source>
        <strain evidence="3">KCTC 42651</strain>
    </source>
</reference>
<proteinExistence type="predicted"/>
<dbReference type="AlphaFoldDB" id="A0A919CQH8"/>
<dbReference type="PANTHER" id="PTHR44051:SF9">
    <property type="entry name" value="GLUTATHIONE S-TRANSFERASE 1"/>
    <property type="match status" value="1"/>
</dbReference>
<dbReference type="EMBL" id="BMZS01000008">
    <property type="protein sequence ID" value="GHD54995.1"/>
    <property type="molecule type" value="Genomic_DNA"/>
</dbReference>
<dbReference type="Gene3D" id="1.20.1050.10">
    <property type="match status" value="1"/>
</dbReference>
<dbReference type="InterPro" id="IPR004045">
    <property type="entry name" value="Glutathione_S-Trfase_N"/>
</dbReference>
<accession>A0A919CQH8</accession>
<dbReference type="InterPro" id="IPR010987">
    <property type="entry name" value="Glutathione-S-Trfase_C-like"/>
</dbReference>
<reference evidence="3" key="1">
    <citation type="journal article" date="2014" name="Int. J. Syst. Evol. Microbiol.">
        <title>Complete genome sequence of Corynebacterium casei LMG S-19264T (=DSM 44701T), isolated from a smear-ripened cheese.</title>
        <authorList>
            <consortium name="US DOE Joint Genome Institute (JGI-PGF)"/>
            <person name="Walter F."/>
            <person name="Albersmeier A."/>
            <person name="Kalinowski J."/>
            <person name="Ruckert C."/>
        </authorList>
    </citation>
    <scope>NUCLEOTIDE SEQUENCE</scope>
    <source>
        <strain evidence="3">KCTC 42651</strain>
    </source>
</reference>
<dbReference type="InterPro" id="IPR040079">
    <property type="entry name" value="Glutathione_S-Trfase"/>
</dbReference>
<evidence type="ECO:0000259" key="1">
    <source>
        <dbReference type="PROSITE" id="PS50404"/>
    </source>
</evidence>
<organism evidence="3 4">
    <name type="scientific">Thalassobaculum fulvum</name>
    <dbReference type="NCBI Taxonomy" id="1633335"/>
    <lineage>
        <taxon>Bacteria</taxon>
        <taxon>Pseudomonadati</taxon>
        <taxon>Pseudomonadota</taxon>
        <taxon>Alphaproteobacteria</taxon>
        <taxon>Rhodospirillales</taxon>
        <taxon>Thalassobaculaceae</taxon>
        <taxon>Thalassobaculum</taxon>
    </lineage>
</organism>
<sequence>MRIHHAPNSRSVRIVWLFEELGLPYELQVYKLGDPAMRSPEYLKLHPMGRVPALEDGDVTVYESGAIVEYVLARYGDGRLRPAIDSPDFPTYLQWLHYAEGMMMPQVNIIVVETLFLPPERRNAENVTRAMKLLNRMLTAVEAHLADGREYLAGGFSGADIMTGHACIAARRIKADLADKPHVEAYVDRLTARPAYQRAIEAA</sequence>
<evidence type="ECO:0000313" key="4">
    <source>
        <dbReference type="Proteomes" id="UP000630353"/>
    </source>
</evidence>
<dbReference type="SFLD" id="SFLDG01150">
    <property type="entry name" value="Main.1:_Beta-like"/>
    <property type="match status" value="1"/>
</dbReference>
<protein>
    <submittedName>
        <fullName evidence="3">Glutathione S-transferase</fullName>
    </submittedName>
</protein>
<gene>
    <name evidence="3" type="ORF">GCM10017083_33320</name>
</gene>
<dbReference type="SUPFAM" id="SSF52833">
    <property type="entry name" value="Thioredoxin-like"/>
    <property type="match status" value="1"/>
</dbReference>
<dbReference type="SUPFAM" id="SSF47616">
    <property type="entry name" value="GST C-terminal domain-like"/>
    <property type="match status" value="1"/>
</dbReference>
<keyword evidence="4" id="KW-1185">Reference proteome</keyword>
<evidence type="ECO:0000259" key="2">
    <source>
        <dbReference type="PROSITE" id="PS50405"/>
    </source>
</evidence>
<dbReference type="CDD" id="cd03046">
    <property type="entry name" value="GST_N_GTT1_like"/>
    <property type="match status" value="1"/>
</dbReference>
<feature type="domain" description="GST C-terminal" evidence="2">
    <location>
        <begin position="85"/>
        <end position="203"/>
    </location>
</feature>
<dbReference type="InterPro" id="IPR036249">
    <property type="entry name" value="Thioredoxin-like_sf"/>
</dbReference>
<dbReference type="PROSITE" id="PS50404">
    <property type="entry name" value="GST_NTER"/>
    <property type="match status" value="1"/>
</dbReference>
<name>A0A919CQH8_9PROT</name>
<dbReference type="SFLD" id="SFLDS00019">
    <property type="entry name" value="Glutathione_Transferase_(cytos"/>
    <property type="match status" value="1"/>
</dbReference>
<dbReference type="RefSeq" id="WP_189991675.1">
    <property type="nucleotide sequence ID" value="NZ_BMZS01000008.1"/>
</dbReference>
<comment type="caution">
    <text evidence="3">The sequence shown here is derived from an EMBL/GenBank/DDBJ whole genome shotgun (WGS) entry which is preliminary data.</text>
</comment>